<dbReference type="GO" id="GO:0003723">
    <property type="term" value="F:RNA binding"/>
    <property type="evidence" value="ECO:0007669"/>
    <property type="project" value="InterPro"/>
</dbReference>
<evidence type="ECO:0000313" key="4">
    <source>
        <dbReference type="Proteomes" id="UP000006135"/>
    </source>
</evidence>
<dbReference type="AlphaFoldDB" id="F9ZP14"/>
<dbReference type="STRING" id="990288.Atc_1360"/>
<comment type="similarity">
    <text evidence="1 2">Belongs to the RNase T2 family.</text>
</comment>
<evidence type="ECO:0000256" key="2">
    <source>
        <dbReference type="RuleBase" id="RU004328"/>
    </source>
</evidence>
<dbReference type="EMBL" id="CP002573">
    <property type="protein sequence ID" value="AEK58009.1"/>
    <property type="molecule type" value="Genomic_DNA"/>
</dbReference>
<dbReference type="PANTHER" id="PTHR11240:SF22">
    <property type="entry name" value="RIBONUCLEASE T2"/>
    <property type="match status" value="1"/>
</dbReference>
<reference evidence="3 4" key="1">
    <citation type="journal article" date="2011" name="J. Genet. Genomics">
        <title>Unraveling the Acidithiobacillus caldus complete genome and its central metabolisms for carbon assimilation.</title>
        <authorList>
            <person name="You X.Y."/>
            <person name="Guo X."/>
            <person name="Zheng H.J."/>
            <person name="Zhang M.J."/>
            <person name="Liu L.J."/>
            <person name="Zhu Y.Q."/>
            <person name="Zhu B."/>
            <person name="Wang S.Y."/>
            <person name="Zhao G.P."/>
            <person name="Poetsch A."/>
            <person name="Jiang C.Y."/>
            <person name="Liu S.J."/>
        </authorList>
    </citation>
    <scope>NUCLEOTIDE SEQUENCE [LARGE SCALE GENOMIC DNA]</scope>
    <source>
        <strain evidence="3 4">SM-1</strain>
    </source>
</reference>
<sequence>MRHKKEGSVMAWMLGLVLGLLCWFGPLTAWAKENVPPAAEMRFQHYTFALLWQPGVCKAWSDVGASCAHMGPRSRASREWSLHGLWASRPEVLVRQQVPDETWWKYGCNWFEPGRPPLPHDSCSALPALKLSPATESRLREHMPMTNNCLDRHEFYKHEVCFGSSPDAYFTQALNLLDKVNASSFTAFVRDHRGEWVRRDALLRAFADAFHGHSDALELRCEQPDGARGGPRREGTVLTEAWITLRADKVADFPAPDSLMAGRKGNCARLIHILP</sequence>
<proteinExistence type="inferred from homology"/>
<dbReference type="GO" id="GO:0033897">
    <property type="term" value="F:ribonuclease T2 activity"/>
    <property type="evidence" value="ECO:0007669"/>
    <property type="project" value="InterPro"/>
</dbReference>
<evidence type="ECO:0000313" key="3">
    <source>
        <dbReference type="EMBL" id="AEK58009.1"/>
    </source>
</evidence>
<dbReference type="Pfam" id="PF00445">
    <property type="entry name" value="Ribonuclease_T2"/>
    <property type="match status" value="1"/>
</dbReference>
<dbReference type="HOGENOM" id="CLU_066430_1_0_6"/>
<dbReference type="PANTHER" id="PTHR11240">
    <property type="entry name" value="RIBONUCLEASE T2"/>
    <property type="match status" value="1"/>
</dbReference>
<accession>F9ZP14</accession>
<dbReference type="InterPro" id="IPR001568">
    <property type="entry name" value="RNase_T2-like"/>
</dbReference>
<gene>
    <name evidence="3" type="ordered locus">Atc_1360</name>
</gene>
<organism evidence="3 4">
    <name type="scientific">Acidithiobacillus caldus (strain SM-1)</name>
    <dbReference type="NCBI Taxonomy" id="990288"/>
    <lineage>
        <taxon>Bacteria</taxon>
        <taxon>Pseudomonadati</taxon>
        <taxon>Pseudomonadota</taxon>
        <taxon>Acidithiobacillia</taxon>
        <taxon>Acidithiobacillales</taxon>
        <taxon>Acidithiobacillaceae</taxon>
        <taxon>Acidithiobacillus</taxon>
    </lineage>
</organism>
<dbReference type="KEGG" id="acu:Atc_1360"/>
<dbReference type="InterPro" id="IPR036430">
    <property type="entry name" value="RNase_T2-like_sf"/>
</dbReference>
<evidence type="ECO:0000256" key="1">
    <source>
        <dbReference type="ARBA" id="ARBA00007469"/>
    </source>
</evidence>
<dbReference type="Proteomes" id="UP000006135">
    <property type="component" value="Chromosome"/>
</dbReference>
<dbReference type="SUPFAM" id="SSF55895">
    <property type="entry name" value="Ribonuclease Rh-like"/>
    <property type="match status" value="1"/>
</dbReference>
<name>F9ZP14_ACICS</name>
<dbReference type="GO" id="GO:0006401">
    <property type="term" value="P:RNA catabolic process"/>
    <property type="evidence" value="ECO:0007669"/>
    <property type="project" value="TreeGrafter"/>
</dbReference>
<keyword evidence="4" id="KW-1185">Reference proteome</keyword>
<protein>
    <submittedName>
        <fullName evidence="3">Ribonuclease I</fullName>
    </submittedName>
</protein>
<dbReference type="Gene3D" id="3.90.730.10">
    <property type="entry name" value="Ribonuclease T2-like"/>
    <property type="match status" value="1"/>
</dbReference>